<keyword evidence="4" id="KW-1185">Reference proteome</keyword>
<dbReference type="InterPro" id="IPR001296">
    <property type="entry name" value="Glyco_trans_1"/>
</dbReference>
<dbReference type="Pfam" id="PF13477">
    <property type="entry name" value="Glyco_trans_4_2"/>
    <property type="match status" value="1"/>
</dbReference>
<gene>
    <name evidence="3" type="ORF">MSZNOR_0065</name>
</gene>
<dbReference type="EMBL" id="OX458333">
    <property type="protein sequence ID" value="CAI8719560.1"/>
    <property type="molecule type" value="Genomic_DNA"/>
</dbReference>
<feature type="domain" description="Glycosyl transferase family 1" evidence="1">
    <location>
        <begin position="216"/>
        <end position="378"/>
    </location>
</feature>
<name>A0ABN8WZ13_9GAMM</name>
<dbReference type="Gene3D" id="3.40.50.2000">
    <property type="entry name" value="Glycogen Phosphorylase B"/>
    <property type="match status" value="2"/>
</dbReference>
<evidence type="ECO:0000313" key="3">
    <source>
        <dbReference type="EMBL" id="CAI8719560.1"/>
    </source>
</evidence>
<sequence length="409" mass="45348">MMRWRGSAGCGAMSDINAVRGNNTNRWGIDLNKKLLFFVTEDWFVCSHWLPHMTAAREAGYEVYVVTRVRQHRSIIEARGVHVVPLELSRRGRNPIAELKVIAELIRIYREIRPDLVKHIAMKPIVYGTIAALFTRPRAVVNYIAGRGWLFTSDSVKARLLRPVVKWLLRWVLNRGHVIVENPNDLREMLGLGLVPERITRIPGAGVDMKVFLPTAEPDGPPLVVMAARMLWAKGVGEFVAAAELLKAEGVRARFVLVGSPDGENPSSVSVEQLEAWEKNGLVEWWGRRDDMPAVFKQAHIVCLPTSYGEGIPKVLIEAAASGRAIIATEIPGCREIVRHGENGFLVPIRNPVALAGAMRKLIVSKPLRERMGTSGRKIAQAGFSVEHVIAQTLAVYRGLLDGGPRLEG</sequence>
<dbReference type="Pfam" id="PF00534">
    <property type="entry name" value="Glycos_transf_1"/>
    <property type="match status" value="1"/>
</dbReference>
<dbReference type="SUPFAM" id="SSF53756">
    <property type="entry name" value="UDP-Glycosyltransferase/glycogen phosphorylase"/>
    <property type="match status" value="1"/>
</dbReference>
<dbReference type="InterPro" id="IPR028098">
    <property type="entry name" value="Glyco_trans_4-like_N"/>
</dbReference>
<dbReference type="CDD" id="cd03808">
    <property type="entry name" value="GT4_CapM-like"/>
    <property type="match status" value="1"/>
</dbReference>
<evidence type="ECO:0000259" key="2">
    <source>
        <dbReference type="Pfam" id="PF13477"/>
    </source>
</evidence>
<proteinExistence type="predicted"/>
<organism evidence="3 4">
    <name type="scientific">Methylocaldum szegediense</name>
    <dbReference type="NCBI Taxonomy" id="73780"/>
    <lineage>
        <taxon>Bacteria</taxon>
        <taxon>Pseudomonadati</taxon>
        <taxon>Pseudomonadota</taxon>
        <taxon>Gammaproteobacteria</taxon>
        <taxon>Methylococcales</taxon>
        <taxon>Methylococcaceae</taxon>
        <taxon>Methylocaldum</taxon>
    </lineage>
</organism>
<reference evidence="3 4" key="1">
    <citation type="submission" date="2023-03" db="EMBL/GenBank/DDBJ databases">
        <authorList>
            <person name="Pearce D."/>
        </authorList>
    </citation>
    <scope>NUCLEOTIDE SEQUENCE [LARGE SCALE GENOMIC DNA]</scope>
    <source>
        <strain evidence="3">Msz</strain>
    </source>
</reference>
<dbReference type="PANTHER" id="PTHR12526:SF638">
    <property type="entry name" value="SPORE COAT PROTEIN SA"/>
    <property type="match status" value="1"/>
</dbReference>
<dbReference type="PANTHER" id="PTHR12526">
    <property type="entry name" value="GLYCOSYLTRANSFERASE"/>
    <property type="match status" value="1"/>
</dbReference>
<protein>
    <submittedName>
        <fullName evidence="3">Glycosyltransferase involved in cell wall biosynthesis</fullName>
    </submittedName>
</protein>
<dbReference type="Proteomes" id="UP001162030">
    <property type="component" value="Chromosome"/>
</dbReference>
<accession>A0ABN8WZ13</accession>
<evidence type="ECO:0000313" key="4">
    <source>
        <dbReference type="Proteomes" id="UP001162030"/>
    </source>
</evidence>
<evidence type="ECO:0000259" key="1">
    <source>
        <dbReference type="Pfam" id="PF00534"/>
    </source>
</evidence>
<feature type="domain" description="Glycosyltransferase subfamily 4-like N-terminal" evidence="2">
    <location>
        <begin position="34"/>
        <end position="170"/>
    </location>
</feature>